<evidence type="ECO:0000313" key="2">
    <source>
        <dbReference type="EMBL" id="EEF23797.1"/>
    </source>
</evidence>
<proteinExistence type="predicted"/>
<reference evidence="3" key="1">
    <citation type="journal article" date="2010" name="Nat. Biotechnol.">
        <title>Draft genome sequence of the oilseed species Ricinus communis.</title>
        <authorList>
            <person name="Chan A.P."/>
            <person name="Crabtree J."/>
            <person name="Zhao Q."/>
            <person name="Lorenzi H."/>
            <person name="Orvis J."/>
            <person name="Puiu D."/>
            <person name="Melake-Berhan A."/>
            <person name="Jones K.M."/>
            <person name="Redman J."/>
            <person name="Chen G."/>
            <person name="Cahoon E.B."/>
            <person name="Gedil M."/>
            <person name="Stanke M."/>
            <person name="Haas B.J."/>
            <person name="Wortman J.R."/>
            <person name="Fraser-Liggett C.M."/>
            <person name="Ravel J."/>
            <person name="Rabinowicz P.D."/>
        </authorList>
    </citation>
    <scope>NUCLEOTIDE SEQUENCE [LARGE SCALE GENOMIC DNA]</scope>
    <source>
        <strain evidence="3">cv. Hale</strain>
    </source>
</reference>
<dbReference type="EMBL" id="EQ984633">
    <property type="protein sequence ID" value="EEF23797.1"/>
    <property type="molecule type" value="Genomic_DNA"/>
</dbReference>
<accession>B9TK18</accession>
<evidence type="ECO:0000256" key="1">
    <source>
        <dbReference type="SAM" id="MobiDB-lite"/>
    </source>
</evidence>
<evidence type="ECO:0000313" key="3">
    <source>
        <dbReference type="Proteomes" id="UP000008311"/>
    </source>
</evidence>
<protein>
    <submittedName>
        <fullName evidence="2">Uncharacterized protein</fullName>
    </submittedName>
</protein>
<sequence>MLVERRLAKRDAHVQRHLITRREPIGRGLQIHPRVPRRHQRQRIDQRAHVLLPAVVGIEIDQAPQFLRDRVELVAAHLARRAVDENPPLQPVQIEKQVAGVDVRLLAVGRQPFEVRAALLGREAAIAQRDTAQSRRRLGAVASHVEAHIDHAGFDRIGVRALYVARVEEASRHVDAVDIDGFARHDPARGRTHSRPRAGGRGADAVGVGRSARHVHRYQRLVVV</sequence>
<dbReference type="Proteomes" id="UP000008311">
    <property type="component" value="Unassembled WGS sequence"/>
</dbReference>
<feature type="region of interest" description="Disordered" evidence="1">
    <location>
        <begin position="185"/>
        <end position="209"/>
    </location>
</feature>
<dbReference type="InParanoid" id="B9TK18"/>
<dbReference type="AlphaFoldDB" id="B9TK18"/>
<keyword evidence="3" id="KW-1185">Reference proteome</keyword>
<gene>
    <name evidence="2" type="ORF">RCOM_1980380</name>
</gene>
<name>B9TK18_RICCO</name>
<organism evidence="2 3">
    <name type="scientific">Ricinus communis</name>
    <name type="common">Castor bean</name>
    <dbReference type="NCBI Taxonomy" id="3988"/>
    <lineage>
        <taxon>Eukaryota</taxon>
        <taxon>Viridiplantae</taxon>
        <taxon>Streptophyta</taxon>
        <taxon>Embryophyta</taxon>
        <taxon>Tracheophyta</taxon>
        <taxon>Spermatophyta</taxon>
        <taxon>Magnoliopsida</taxon>
        <taxon>eudicotyledons</taxon>
        <taxon>Gunneridae</taxon>
        <taxon>Pentapetalae</taxon>
        <taxon>rosids</taxon>
        <taxon>fabids</taxon>
        <taxon>Malpighiales</taxon>
        <taxon>Euphorbiaceae</taxon>
        <taxon>Acalyphoideae</taxon>
        <taxon>Acalypheae</taxon>
        <taxon>Ricinus</taxon>
    </lineage>
</organism>